<keyword evidence="4" id="KW-1185">Reference proteome</keyword>
<dbReference type="Proteomes" id="UP000240883">
    <property type="component" value="Unassembled WGS sequence"/>
</dbReference>
<evidence type="ECO:0000313" key="3">
    <source>
        <dbReference type="EMBL" id="PSN72799.1"/>
    </source>
</evidence>
<gene>
    <name evidence="3" type="ORF">BS50DRAFT_628920</name>
</gene>
<keyword evidence="2" id="KW-0472">Membrane</keyword>
<evidence type="ECO:0000313" key="4">
    <source>
        <dbReference type="Proteomes" id="UP000240883"/>
    </source>
</evidence>
<accession>A0A2T2P590</accession>
<feature type="transmembrane region" description="Helical" evidence="2">
    <location>
        <begin position="49"/>
        <end position="72"/>
    </location>
</feature>
<sequence>MASEDPISHIPFSLPPPTHTLPPSPLSPTPTLTAPLNPAAPPPRTSFPIGIPIGVTLGVLALALGLLAWLGWKGKLKGRWARLSPYRNPYAGAVEREEEGRRVAVVEAGRRERGVTLVGRGEVRVGDKA</sequence>
<feature type="region of interest" description="Disordered" evidence="1">
    <location>
        <begin position="1"/>
        <end position="45"/>
    </location>
</feature>
<reference evidence="3 4" key="1">
    <citation type="journal article" date="2018" name="Front. Microbiol.">
        <title>Genome-Wide Analysis of Corynespora cassiicola Leaf Fall Disease Putative Effectors.</title>
        <authorList>
            <person name="Lopez D."/>
            <person name="Ribeiro S."/>
            <person name="Label P."/>
            <person name="Fumanal B."/>
            <person name="Venisse J.S."/>
            <person name="Kohler A."/>
            <person name="de Oliveira R.R."/>
            <person name="Labutti K."/>
            <person name="Lipzen A."/>
            <person name="Lail K."/>
            <person name="Bauer D."/>
            <person name="Ohm R.A."/>
            <person name="Barry K.W."/>
            <person name="Spatafora J."/>
            <person name="Grigoriev I.V."/>
            <person name="Martin F.M."/>
            <person name="Pujade-Renaud V."/>
        </authorList>
    </citation>
    <scope>NUCLEOTIDE SEQUENCE [LARGE SCALE GENOMIC DNA]</scope>
    <source>
        <strain evidence="3 4">Philippines</strain>
    </source>
</reference>
<proteinExistence type="predicted"/>
<dbReference type="AlphaFoldDB" id="A0A2T2P590"/>
<evidence type="ECO:0000256" key="2">
    <source>
        <dbReference type="SAM" id="Phobius"/>
    </source>
</evidence>
<organism evidence="3 4">
    <name type="scientific">Corynespora cassiicola Philippines</name>
    <dbReference type="NCBI Taxonomy" id="1448308"/>
    <lineage>
        <taxon>Eukaryota</taxon>
        <taxon>Fungi</taxon>
        <taxon>Dikarya</taxon>
        <taxon>Ascomycota</taxon>
        <taxon>Pezizomycotina</taxon>
        <taxon>Dothideomycetes</taxon>
        <taxon>Pleosporomycetidae</taxon>
        <taxon>Pleosporales</taxon>
        <taxon>Corynesporascaceae</taxon>
        <taxon>Corynespora</taxon>
    </lineage>
</organism>
<name>A0A2T2P590_CORCC</name>
<keyword evidence="2" id="KW-1133">Transmembrane helix</keyword>
<feature type="compositionally biased region" description="Pro residues" evidence="1">
    <location>
        <begin position="13"/>
        <end position="28"/>
    </location>
</feature>
<keyword evidence="2" id="KW-0812">Transmembrane</keyword>
<dbReference type="EMBL" id="KZ678129">
    <property type="protein sequence ID" value="PSN72799.1"/>
    <property type="molecule type" value="Genomic_DNA"/>
</dbReference>
<protein>
    <submittedName>
        <fullName evidence="3">Uncharacterized protein</fullName>
    </submittedName>
</protein>
<evidence type="ECO:0000256" key="1">
    <source>
        <dbReference type="SAM" id="MobiDB-lite"/>
    </source>
</evidence>